<dbReference type="RefSeq" id="WP_013115776.1">
    <property type="nucleotide sequence ID" value="NC_014151.1"/>
</dbReference>
<organism evidence="3 4">
    <name type="scientific">Cellulomonas flavigena (strain ATCC 482 / DSM 20109 / BCRC 11376 / JCM 18109 / NBRC 3775 / NCIMB 8073 / NRS 134)</name>
    <dbReference type="NCBI Taxonomy" id="446466"/>
    <lineage>
        <taxon>Bacteria</taxon>
        <taxon>Bacillati</taxon>
        <taxon>Actinomycetota</taxon>
        <taxon>Actinomycetes</taxon>
        <taxon>Micrococcales</taxon>
        <taxon>Cellulomonadaceae</taxon>
        <taxon>Cellulomonas</taxon>
    </lineage>
</organism>
<dbReference type="AlphaFoldDB" id="D5UIE3"/>
<evidence type="ECO:0000256" key="1">
    <source>
        <dbReference type="SAM" id="MobiDB-lite"/>
    </source>
</evidence>
<evidence type="ECO:0008006" key="5">
    <source>
        <dbReference type="Google" id="ProtNLM"/>
    </source>
</evidence>
<protein>
    <recommendedName>
        <fullName evidence="5">Lipoprotein</fullName>
    </recommendedName>
</protein>
<dbReference type="PROSITE" id="PS51257">
    <property type="entry name" value="PROKAR_LIPOPROTEIN"/>
    <property type="match status" value="1"/>
</dbReference>
<accession>D5UIE3</accession>
<feature type="signal peptide" evidence="2">
    <location>
        <begin position="1"/>
        <end position="24"/>
    </location>
</feature>
<keyword evidence="2" id="KW-0732">Signal</keyword>
<evidence type="ECO:0000313" key="4">
    <source>
        <dbReference type="Proteomes" id="UP000000849"/>
    </source>
</evidence>
<feature type="compositionally biased region" description="Low complexity" evidence="1">
    <location>
        <begin position="62"/>
        <end position="72"/>
    </location>
</feature>
<dbReference type="OrthoDB" id="4829965at2"/>
<feature type="chain" id="PRO_5003077812" description="Lipoprotein" evidence="2">
    <location>
        <begin position="25"/>
        <end position="166"/>
    </location>
</feature>
<dbReference type="STRING" id="446466.Cfla_0529"/>
<proteinExistence type="predicted"/>
<evidence type="ECO:0000313" key="3">
    <source>
        <dbReference type="EMBL" id="ADG73442.1"/>
    </source>
</evidence>
<dbReference type="eggNOG" id="ENOG5033KGH">
    <property type="taxonomic scope" value="Bacteria"/>
</dbReference>
<evidence type="ECO:0000256" key="2">
    <source>
        <dbReference type="SAM" id="SignalP"/>
    </source>
</evidence>
<dbReference type="Proteomes" id="UP000000849">
    <property type="component" value="Chromosome"/>
</dbReference>
<name>D5UIE3_CELFN</name>
<gene>
    <name evidence="3" type="ordered locus">Cfla_0529</name>
</gene>
<keyword evidence="4" id="KW-1185">Reference proteome</keyword>
<feature type="region of interest" description="Disordered" evidence="1">
    <location>
        <begin position="21"/>
        <end position="79"/>
    </location>
</feature>
<dbReference type="EMBL" id="CP001964">
    <property type="protein sequence ID" value="ADG73442.1"/>
    <property type="molecule type" value="Genomic_DNA"/>
</dbReference>
<sequence>MTTRRGTILTAAALALAVAGCAGSADPGAQDTPTPPATGPSTSTAPEDQPDAEPDSAPTPAPAVATVRPGAPDGVTGEDVAAVAGDDPRELQVVTFGSSTCPVVPTDVTWDAGADVLRITLSGTDEYTRPCTMDLVPTTSVVELPDDAPDASGLTVDLRTGTTVVP</sequence>
<dbReference type="KEGG" id="cfl:Cfla_0529"/>
<reference evidence="3 4" key="1">
    <citation type="journal article" date="2010" name="Stand. Genomic Sci.">
        <title>Complete genome sequence of Cellulomonas flavigena type strain (134).</title>
        <authorList>
            <person name="Abt B."/>
            <person name="Foster B."/>
            <person name="Lapidus A."/>
            <person name="Clum A."/>
            <person name="Sun H."/>
            <person name="Pukall R."/>
            <person name="Lucas S."/>
            <person name="Glavina Del Rio T."/>
            <person name="Nolan M."/>
            <person name="Tice H."/>
            <person name="Cheng J.F."/>
            <person name="Pitluck S."/>
            <person name="Liolios K."/>
            <person name="Ivanova N."/>
            <person name="Mavromatis K."/>
            <person name="Ovchinnikova G."/>
            <person name="Pati A."/>
            <person name="Goodwin L."/>
            <person name="Chen A."/>
            <person name="Palaniappan K."/>
            <person name="Land M."/>
            <person name="Hauser L."/>
            <person name="Chang Y.J."/>
            <person name="Jeffries C.D."/>
            <person name="Rohde M."/>
            <person name="Goker M."/>
            <person name="Woyke T."/>
            <person name="Bristow J."/>
            <person name="Eisen J.A."/>
            <person name="Markowitz V."/>
            <person name="Hugenholtz P."/>
            <person name="Kyrpides N.C."/>
            <person name="Klenk H.P."/>
        </authorList>
    </citation>
    <scope>NUCLEOTIDE SEQUENCE [LARGE SCALE GENOMIC DNA]</scope>
    <source>
        <strain evidence="4">ATCC 482 / DSM 20109 / BCRC 11376 / JCM 18109 / NBRC 3775 / NCIMB 8073 / NRS 134</strain>
    </source>
</reference>
<dbReference type="HOGENOM" id="CLU_1400827_0_0_11"/>